<dbReference type="PANTHER" id="PTHR42760">
    <property type="entry name" value="SHORT-CHAIN DEHYDROGENASES/REDUCTASES FAMILY MEMBER"/>
    <property type="match status" value="1"/>
</dbReference>
<proteinExistence type="inferred from homology"/>
<dbReference type="CDD" id="cd08935">
    <property type="entry name" value="mannonate_red_SDR_c"/>
    <property type="match status" value="1"/>
</dbReference>
<comment type="similarity">
    <text evidence="1 3">Belongs to the short-chain dehydrogenases/reductases (SDR) family.</text>
</comment>
<dbReference type="InterPro" id="IPR020904">
    <property type="entry name" value="Sc_DH/Rdtase_CS"/>
</dbReference>
<evidence type="ECO:0000256" key="1">
    <source>
        <dbReference type="ARBA" id="ARBA00006484"/>
    </source>
</evidence>
<dbReference type="PRINTS" id="PR00080">
    <property type="entry name" value="SDRFAMILY"/>
</dbReference>
<evidence type="ECO:0000256" key="2">
    <source>
        <dbReference type="ARBA" id="ARBA00023002"/>
    </source>
</evidence>
<dbReference type="Pfam" id="PF00106">
    <property type="entry name" value="adh_short"/>
    <property type="match status" value="1"/>
</dbReference>
<keyword evidence="2" id="KW-0560">Oxidoreductase</keyword>
<name>A0A7X2S5Z5_9BACI</name>
<dbReference type="Proteomes" id="UP000434639">
    <property type="component" value="Unassembled WGS sequence"/>
</dbReference>
<dbReference type="InterPro" id="IPR002347">
    <property type="entry name" value="SDR_fam"/>
</dbReference>
<dbReference type="OrthoDB" id="9803333at2"/>
<dbReference type="PROSITE" id="PS00061">
    <property type="entry name" value="ADH_SHORT"/>
    <property type="match status" value="1"/>
</dbReference>
<dbReference type="AlphaFoldDB" id="A0A7X2S5Z5"/>
<dbReference type="PRINTS" id="PR00081">
    <property type="entry name" value="GDHRDH"/>
</dbReference>
<evidence type="ECO:0000313" key="4">
    <source>
        <dbReference type="EMBL" id="MTH54274.1"/>
    </source>
</evidence>
<dbReference type="PANTHER" id="PTHR42760:SF115">
    <property type="entry name" value="3-OXOACYL-[ACYL-CARRIER-PROTEIN] REDUCTASE FABG"/>
    <property type="match status" value="1"/>
</dbReference>
<accession>A0A7X2S5Z5</accession>
<dbReference type="Gene3D" id="3.40.50.720">
    <property type="entry name" value="NAD(P)-binding Rossmann-like Domain"/>
    <property type="match status" value="1"/>
</dbReference>
<evidence type="ECO:0000256" key="3">
    <source>
        <dbReference type="RuleBase" id="RU000363"/>
    </source>
</evidence>
<dbReference type="RefSeq" id="WP_155112785.1">
    <property type="nucleotide sequence ID" value="NZ_WMIB01000012.1"/>
</dbReference>
<sequence length="277" mass="29069">MKSTFQTDLSGKTAVVTGGSGVLGRGFAKALAASGAHVAVLGRRHEAAEKTAADIRADGGTARAYAADVLDWDSMAEAKRAIHEQLGPCSILINGVGGNHPGGTTEVESFASEEPSRSFFDLSTEGVSAVFDLNFLGTFQASQIFGRDMNRGGTIINISSMSAFTPLTKIPAYSGAKAAVSNFTQWLAVHLAKAGIRVNAIAPGFFLTEQNRQLLTNPDGTYTDRAEKILSQTPLGRFGIPDDLTGTLLWLTCEEASRFVTGTVIPVDGGFSAYSGV</sequence>
<dbReference type="EMBL" id="WMIB01000012">
    <property type="protein sequence ID" value="MTH54274.1"/>
    <property type="molecule type" value="Genomic_DNA"/>
</dbReference>
<comment type="caution">
    <text evidence="4">The sequence shown here is derived from an EMBL/GenBank/DDBJ whole genome shotgun (WGS) entry which is preliminary data.</text>
</comment>
<dbReference type="GO" id="GO:0016616">
    <property type="term" value="F:oxidoreductase activity, acting on the CH-OH group of donors, NAD or NADP as acceptor"/>
    <property type="evidence" value="ECO:0007669"/>
    <property type="project" value="UniProtKB-ARBA"/>
</dbReference>
<dbReference type="SUPFAM" id="SSF51735">
    <property type="entry name" value="NAD(P)-binding Rossmann-fold domains"/>
    <property type="match status" value="1"/>
</dbReference>
<dbReference type="NCBIfam" id="NF006132">
    <property type="entry name" value="PRK08277.1"/>
    <property type="match status" value="1"/>
</dbReference>
<dbReference type="FunFam" id="3.40.50.720:FF:000240">
    <property type="entry name" value="SDR family oxidoreductase"/>
    <property type="match status" value="1"/>
</dbReference>
<evidence type="ECO:0000313" key="5">
    <source>
        <dbReference type="Proteomes" id="UP000434639"/>
    </source>
</evidence>
<organism evidence="4 5">
    <name type="scientific">Metabacillus mangrovi</name>
    <dbReference type="NCBI Taxonomy" id="1491830"/>
    <lineage>
        <taxon>Bacteria</taxon>
        <taxon>Bacillati</taxon>
        <taxon>Bacillota</taxon>
        <taxon>Bacilli</taxon>
        <taxon>Bacillales</taxon>
        <taxon>Bacillaceae</taxon>
        <taxon>Metabacillus</taxon>
    </lineage>
</organism>
<protein>
    <submittedName>
        <fullName evidence="4">SDR family oxidoreductase</fullName>
    </submittedName>
</protein>
<reference evidence="4 5" key="1">
    <citation type="journal article" date="2017" name="Int. J. Syst. Evol. Microbiol.">
        <title>Bacillus mangrovi sp. nov., isolated from a sediment sample from a mangrove forest.</title>
        <authorList>
            <person name="Gupta V."/>
            <person name="Singh P.K."/>
            <person name="Korpole S."/>
            <person name="Tanuku N.R.S."/>
            <person name="Pinnaka A.K."/>
        </authorList>
    </citation>
    <scope>NUCLEOTIDE SEQUENCE [LARGE SCALE GENOMIC DNA]</scope>
    <source>
        <strain evidence="4 5">KCTC 33872</strain>
    </source>
</reference>
<gene>
    <name evidence="4" type="ORF">GKZ89_12755</name>
</gene>
<dbReference type="InterPro" id="IPR036291">
    <property type="entry name" value="NAD(P)-bd_dom_sf"/>
</dbReference>
<keyword evidence="5" id="KW-1185">Reference proteome</keyword>
<dbReference type="GO" id="GO:0005975">
    <property type="term" value="P:carbohydrate metabolic process"/>
    <property type="evidence" value="ECO:0007669"/>
    <property type="project" value="UniProtKB-ARBA"/>
</dbReference>